<evidence type="ECO:0000313" key="3">
    <source>
        <dbReference type="EMBL" id="KAJ1204813.1"/>
    </source>
</evidence>
<evidence type="ECO:0000313" key="4">
    <source>
        <dbReference type="Proteomes" id="UP001066276"/>
    </source>
</evidence>
<sequence length="208" mass="22675">MEPTQATRTSCCRTPGARGTKYPPIGPPQLSPATAPAAQPRSRGPQLSREGQGGGRKTPHRRALERLCPRPLPCSEEDGARPSAASVLRGRSPLLKGKLLSCDHRGSPLPLNNMRQARPASEGSPGRRNAELPLQPGRASQSGGQFLDGQAMPPVSAHQKKGIWRAIAKDVRTLGVYGRRSTHCQKRWEDLRRWERKTAEAQLGMAFQ</sequence>
<feature type="domain" description="Myb/SANT-like DNA-binding" evidence="2">
    <location>
        <begin position="145"/>
        <end position="198"/>
    </location>
</feature>
<accession>A0AAV7VSX9</accession>
<evidence type="ECO:0000256" key="1">
    <source>
        <dbReference type="SAM" id="MobiDB-lite"/>
    </source>
</evidence>
<keyword evidence="4" id="KW-1185">Reference proteome</keyword>
<feature type="compositionally biased region" description="Polar residues" evidence="1">
    <location>
        <begin position="1"/>
        <end position="12"/>
    </location>
</feature>
<dbReference type="AlphaFoldDB" id="A0AAV7VSX9"/>
<dbReference type="EMBL" id="JANPWB010000002">
    <property type="protein sequence ID" value="KAJ1204813.1"/>
    <property type="molecule type" value="Genomic_DNA"/>
</dbReference>
<dbReference type="Proteomes" id="UP001066276">
    <property type="component" value="Chromosome 1_2"/>
</dbReference>
<dbReference type="InterPro" id="IPR028002">
    <property type="entry name" value="Myb_DNA-bind_5"/>
</dbReference>
<feature type="region of interest" description="Disordered" evidence="1">
    <location>
        <begin position="1"/>
        <end position="145"/>
    </location>
</feature>
<gene>
    <name evidence="3" type="ORF">NDU88_000251</name>
</gene>
<proteinExistence type="predicted"/>
<evidence type="ECO:0000259" key="2">
    <source>
        <dbReference type="Pfam" id="PF13873"/>
    </source>
</evidence>
<name>A0AAV7VSX9_PLEWA</name>
<dbReference type="Pfam" id="PF13873">
    <property type="entry name" value="Myb_DNA-bind_5"/>
    <property type="match status" value="1"/>
</dbReference>
<reference evidence="3" key="1">
    <citation type="journal article" date="2022" name="bioRxiv">
        <title>Sequencing and chromosome-scale assembly of the giantPleurodeles waltlgenome.</title>
        <authorList>
            <person name="Brown T."/>
            <person name="Elewa A."/>
            <person name="Iarovenko S."/>
            <person name="Subramanian E."/>
            <person name="Araus A.J."/>
            <person name="Petzold A."/>
            <person name="Susuki M."/>
            <person name="Suzuki K.-i.T."/>
            <person name="Hayashi T."/>
            <person name="Toyoda A."/>
            <person name="Oliveira C."/>
            <person name="Osipova E."/>
            <person name="Leigh N.D."/>
            <person name="Simon A."/>
            <person name="Yun M.H."/>
        </authorList>
    </citation>
    <scope>NUCLEOTIDE SEQUENCE</scope>
    <source>
        <strain evidence="3">20211129_DDA</strain>
        <tissue evidence="3">Liver</tissue>
    </source>
</reference>
<comment type="caution">
    <text evidence="3">The sequence shown here is derived from an EMBL/GenBank/DDBJ whole genome shotgun (WGS) entry which is preliminary data.</text>
</comment>
<protein>
    <recommendedName>
        <fullName evidence="2">Myb/SANT-like DNA-binding domain-containing protein</fullName>
    </recommendedName>
</protein>
<organism evidence="3 4">
    <name type="scientific">Pleurodeles waltl</name>
    <name type="common">Iberian ribbed newt</name>
    <dbReference type="NCBI Taxonomy" id="8319"/>
    <lineage>
        <taxon>Eukaryota</taxon>
        <taxon>Metazoa</taxon>
        <taxon>Chordata</taxon>
        <taxon>Craniata</taxon>
        <taxon>Vertebrata</taxon>
        <taxon>Euteleostomi</taxon>
        <taxon>Amphibia</taxon>
        <taxon>Batrachia</taxon>
        <taxon>Caudata</taxon>
        <taxon>Salamandroidea</taxon>
        <taxon>Salamandridae</taxon>
        <taxon>Pleurodelinae</taxon>
        <taxon>Pleurodeles</taxon>
    </lineage>
</organism>